<dbReference type="GO" id="GO:0016491">
    <property type="term" value="F:oxidoreductase activity"/>
    <property type="evidence" value="ECO:0007669"/>
    <property type="project" value="UniProtKB-KW"/>
</dbReference>
<dbReference type="InterPro" id="IPR020904">
    <property type="entry name" value="Sc_DH/Rdtase_CS"/>
</dbReference>
<evidence type="ECO:0000256" key="1">
    <source>
        <dbReference type="ARBA" id="ARBA00006484"/>
    </source>
</evidence>
<comment type="similarity">
    <text evidence="1">Belongs to the short-chain dehydrogenases/reductases (SDR) family.</text>
</comment>
<dbReference type="PRINTS" id="PR00080">
    <property type="entry name" value="SDRFAMILY"/>
</dbReference>
<dbReference type="InterPro" id="IPR002347">
    <property type="entry name" value="SDR_fam"/>
</dbReference>
<organism evidence="5">
    <name type="scientific">Bifidobacterium fermentum</name>
    <dbReference type="NCBI Taxonomy" id="3059035"/>
    <lineage>
        <taxon>Bacteria</taxon>
        <taxon>Bacillati</taxon>
        <taxon>Actinomycetota</taxon>
        <taxon>Actinomycetes</taxon>
        <taxon>Bifidobacteriales</taxon>
        <taxon>Bifidobacteriaceae</taxon>
        <taxon>Bifidobacterium</taxon>
    </lineage>
</organism>
<accession>A0AB39UPA9</accession>
<dbReference type="AlphaFoldDB" id="A0AB39UPA9"/>
<evidence type="ECO:0000313" key="4">
    <source>
        <dbReference type="EMBL" id="XDS49411.1"/>
    </source>
</evidence>
<proteinExistence type="inferred from homology"/>
<dbReference type="PANTHER" id="PTHR43669:SF14">
    <property type="entry name" value="OXIDOREDUCTASE"/>
    <property type="match status" value="1"/>
</dbReference>
<dbReference type="CDD" id="cd05347">
    <property type="entry name" value="Ga5DH-like_SDR_c"/>
    <property type="match status" value="1"/>
</dbReference>
<dbReference type="Gene3D" id="3.40.50.720">
    <property type="entry name" value="NAD(P)-binding Rossmann-like Domain"/>
    <property type="match status" value="1"/>
</dbReference>
<reference evidence="5" key="1">
    <citation type="submission" date="2023-07" db="EMBL/GenBank/DDBJ databases">
        <title>Bifidobacterium aquikefiriaerophilum sp. nov. and Bifidobacterium eccum sp. nov., isolated from water kefir.</title>
        <authorList>
            <person name="Breselge S."/>
            <person name="Bellassi P."/>
            <person name="Barcenilla C."/>
            <person name="Alvarez-Ordonez A."/>
            <person name="Morelli L."/>
            <person name="Cotter P.D."/>
        </authorList>
    </citation>
    <scope>NUCLEOTIDE SEQUENCE</scope>
    <source>
        <strain evidence="5">WK012_4_13</strain>
        <strain evidence="4">WK013_4_14</strain>
        <strain evidence="3">WK048_4_13</strain>
    </source>
</reference>
<dbReference type="Pfam" id="PF13561">
    <property type="entry name" value="adh_short_C2"/>
    <property type="match status" value="1"/>
</dbReference>
<evidence type="ECO:0000313" key="5">
    <source>
        <dbReference type="EMBL" id="XDS50630.1"/>
    </source>
</evidence>
<dbReference type="EMBL" id="CP129675">
    <property type="protein sequence ID" value="XDS45806.1"/>
    <property type="molecule type" value="Genomic_DNA"/>
</dbReference>
<dbReference type="KEGG" id="bfk:QN062_09705"/>
<evidence type="ECO:0000256" key="2">
    <source>
        <dbReference type="ARBA" id="ARBA00023002"/>
    </source>
</evidence>
<dbReference type="SUPFAM" id="SSF51735">
    <property type="entry name" value="NAD(P)-binding Rossmann-fold domains"/>
    <property type="match status" value="1"/>
</dbReference>
<dbReference type="InterPro" id="IPR036291">
    <property type="entry name" value="NAD(P)-bd_dom_sf"/>
</dbReference>
<dbReference type="NCBIfam" id="NF005559">
    <property type="entry name" value="PRK07231.1"/>
    <property type="match status" value="1"/>
</dbReference>
<dbReference type="EMBL" id="CP129683">
    <property type="protein sequence ID" value="XDS50630.1"/>
    <property type="molecule type" value="Genomic_DNA"/>
</dbReference>
<sequence>MKVTSSSFNIAGRKALVTGSSRGIGFALARGLAKAGADVVIHGRHAQEVERAAQSIRDETQATVRTATFDITDEHAVADGVDSAIEALGGLDILVNNAGIQIRHPLTEFPAKDWNAVVSVNLTGAFLVAQRAAQTLIEQKSGKIINIASVQSRLARPGITPYSATKGGIVMLTRGLCADLGPSGIQVNALAPGYIQTELTKSLVEDPAFTAWVQGRTPAARWGQVEDLVGTLLFLSSPASDFVNGQTLFVDGGMTAVV</sequence>
<name>A0AB39UPA9_9BIFI</name>
<dbReference type="EMBL" id="CP129682">
    <property type="protein sequence ID" value="XDS49411.1"/>
    <property type="molecule type" value="Genomic_DNA"/>
</dbReference>
<dbReference type="FunFam" id="3.40.50.720:FF:000084">
    <property type="entry name" value="Short-chain dehydrogenase reductase"/>
    <property type="match status" value="1"/>
</dbReference>
<gene>
    <name evidence="5" type="ORF">QN062_09705</name>
    <name evidence="4" type="ORF">QN216_03915</name>
    <name evidence="3" type="ORF">QN217_06530</name>
</gene>
<dbReference type="PROSITE" id="PS00061">
    <property type="entry name" value="ADH_SHORT"/>
    <property type="match status" value="1"/>
</dbReference>
<protein>
    <submittedName>
        <fullName evidence="5">SDR family oxidoreductase</fullName>
    </submittedName>
</protein>
<dbReference type="RefSeq" id="WP_369341594.1">
    <property type="nucleotide sequence ID" value="NZ_CP129675.1"/>
</dbReference>
<dbReference type="PRINTS" id="PR00081">
    <property type="entry name" value="GDHRDH"/>
</dbReference>
<dbReference type="PANTHER" id="PTHR43669">
    <property type="entry name" value="5-KETO-D-GLUCONATE 5-REDUCTASE"/>
    <property type="match status" value="1"/>
</dbReference>
<keyword evidence="2" id="KW-0560">Oxidoreductase</keyword>
<evidence type="ECO:0000313" key="3">
    <source>
        <dbReference type="EMBL" id="XDS45806.1"/>
    </source>
</evidence>